<dbReference type="SUPFAM" id="SSF51735">
    <property type="entry name" value="NAD(P)-binding Rossmann-fold domains"/>
    <property type="match status" value="1"/>
</dbReference>
<dbReference type="InterPro" id="IPR057326">
    <property type="entry name" value="KR_dom"/>
</dbReference>
<name>A0ABS5BRM8_9BACT</name>
<evidence type="ECO:0000313" key="4">
    <source>
        <dbReference type="EMBL" id="MBP3955528.1"/>
    </source>
</evidence>
<sequence>MTQNLAGKVALVTGASRGIGRAIALRLAKDGAAVVVNYSGSAQQAEEVVAEVMRIGGKAVAVQADVSKVADVRHLFDATFTNFGRLDVLVNNAGLLLTKPVVEVGEEEYDRLFAVNVKGTFFCCQEAVKRMGTGGRIVNFSSSTTVLMLPGYAAYVATKGAVEQLSHVLAKEVGARGITVNVVSPGPTDTELFSQGKTEEQKQMYARMAALGRLGVPEDIADAVSMLVGPDAGWVTGQNLRVNGGLI</sequence>
<organism evidence="4 5">
    <name type="scientific">Gemmata palustris</name>
    <dbReference type="NCBI Taxonomy" id="2822762"/>
    <lineage>
        <taxon>Bacteria</taxon>
        <taxon>Pseudomonadati</taxon>
        <taxon>Planctomycetota</taxon>
        <taxon>Planctomycetia</taxon>
        <taxon>Gemmatales</taxon>
        <taxon>Gemmataceae</taxon>
        <taxon>Gemmata</taxon>
    </lineage>
</organism>
<dbReference type="Proteomes" id="UP000676565">
    <property type="component" value="Unassembled WGS sequence"/>
</dbReference>
<evidence type="ECO:0000313" key="5">
    <source>
        <dbReference type="Proteomes" id="UP000676565"/>
    </source>
</evidence>
<protein>
    <submittedName>
        <fullName evidence="4">SDR family oxidoreductase</fullName>
    </submittedName>
</protein>
<keyword evidence="5" id="KW-1185">Reference proteome</keyword>
<dbReference type="RefSeq" id="WP_210653604.1">
    <property type="nucleotide sequence ID" value="NZ_JAGKQQ010000001.1"/>
</dbReference>
<dbReference type="PANTHER" id="PTHR48107">
    <property type="entry name" value="NADPH-DEPENDENT ALDEHYDE REDUCTASE-LIKE PROTEIN, CHLOROPLASTIC-RELATED"/>
    <property type="match status" value="1"/>
</dbReference>
<evidence type="ECO:0000259" key="3">
    <source>
        <dbReference type="SMART" id="SM00822"/>
    </source>
</evidence>
<feature type="domain" description="Ketoreductase" evidence="3">
    <location>
        <begin position="8"/>
        <end position="186"/>
    </location>
</feature>
<dbReference type="PRINTS" id="PR00081">
    <property type="entry name" value="GDHRDH"/>
</dbReference>
<dbReference type="Gene3D" id="3.40.50.720">
    <property type="entry name" value="NAD(P)-binding Rossmann-like Domain"/>
    <property type="match status" value="1"/>
</dbReference>
<gene>
    <name evidence="4" type="ORF">J8F10_09570</name>
</gene>
<reference evidence="4 5" key="1">
    <citation type="submission" date="2021-04" db="EMBL/GenBank/DDBJ databases">
        <authorList>
            <person name="Ivanova A."/>
        </authorList>
    </citation>
    <scope>NUCLEOTIDE SEQUENCE [LARGE SCALE GENOMIC DNA]</scope>
    <source>
        <strain evidence="4 5">G18</strain>
    </source>
</reference>
<dbReference type="NCBIfam" id="NF005559">
    <property type="entry name" value="PRK07231.1"/>
    <property type="match status" value="1"/>
</dbReference>
<proteinExistence type="inferred from homology"/>
<evidence type="ECO:0000256" key="1">
    <source>
        <dbReference type="ARBA" id="ARBA00006484"/>
    </source>
</evidence>
<dbReference type="CDD" id="cd05362">
    <property type="entry name" value="THN_reductase-like_SDR_c"/>
    <property type="match status" value="1"/>
</dbReference>
<dbReference type="PROSITE" id="PS00061">
    <property type="entry name" value="ADH_SHORT"/>
    <property type="match status" value="1"/>
</dbReference>
<accession>A0ABS5BRM8</accession>
<evidence type="ECO:0000256" key="2">
    <source>
        <dbReference type="ARBA" id="ARBA00023002"/>
    </source>
</evidence>
<comment type="caution">
    <text evidence="4">The sequence shown here is derived from an EMBL/GenBank/DDBJ whole genome shotgun (WGS) entry which is preliminary data.</text>
</comment>
<dbReference type="PANTHER" id="PTHR48107:SF7">
    <property type="entry name" value="RE15974P"/>
    <property type="match status" value="1"/>
</dbReference>
<comment type="similarity">
    <text evidence="1">Belongs to the short-chain dehydrogenases/reductases (SDR) family.</text>
</comment>
<dbReference type="EMBL" id="JAGKQQ010000001">
    <property type="protein sequence ID" value="MBP3955528.1"/>
    <property type="molecule type" value="Genomic_DNA"/>
</dbReference>
<dbReference type="InterPro" id="IPR020904">
    <property type="entry name" value="Sc_DH/Rdtase_CS"/>
</dbReference>
<dbReference type="SMART" id="SM00822">
    <property type="entry name" value="PKS_KR"/>
    <property type="match status" value="1"/>
</dbReference>
<dbReference type="InterPro" id="IPR036291">
    <property type="entry name" value="NAD(P)-bd_dom_sf"/>
</dbReference>
<keyword evidence="2" id="KW-0560">Oxidoreductase</keyword>
<dbReference type="InterPro" id="IPR002347">
    <property type="entry name" value="SDR_fam"/>
</dbReference>
<dbReference type="PRINTS" id="PR00080">
    <property type="entry name" value="SDRFAMILY"/>
</dbReference>
<dbReference type="Pfam" id="PF13561">
    <property type="entry name" value="adh_short_C2"/>
    <property type="match status" value="1"/>
</dbReference>